<dbReference type="PROSITE" id="PS00074">
    <property type="entry name" value="GLFV_DEHYDROGENASE"/>
    <property type="match status" value="1"/>
</dbReference>
<dbReference type="PATRIC" id="fig|60890.4.peg.3609"/>
<dbReference type="SUPFAM" id="SSF51735">
    <property type="entry name" value="NAD(P)-binding Rossmann-fold domains"/>
    <property type="match status" value="1"/>
</dbReference>
<evidence type="ECO:0000256" key="3">
    <source>
        <dbReference type="ARBA" id="ARBA00023027"/>
    </source>
</evidence>
<accession>A0A1B0ZWR6</accession>
<dbReference type="InterPro" id="IPR006097">
    <property type="entry name" value="Glu/Leu/Phe/Val/Trp_DH_dimer"/>
</dbReference>
<evidence type="ECO:0000256" key="5">
    <source>
        <dbReference type="PIRSR" id="PIRSR000188-2"/>
    </source>
</evidence>
<dbReference type="Gene3D" id="3.40.50.10860">
    <property type="entry name" value="Leucine Dehydrogenase, chain A, domain 1"/>
    <property type="match status" value="1"/>
</dbReference>
<feature type="domain" description="Glutamate/phenylalanine/leucine/valine/L-tryptophan dehydrogenase C-terminal" evidence="7">
    <location>
        <begin position="143"/>
        <end position="350"/>
    </location>
</feature>
<evidence type="ECO:0000256" key="4">
    <source>
        <dbReference type="PIRSR" id="PIRSR000188-1"/>
    </source>
</evidence>
<evidence type="ECO:0000256" key="6">
    <source>
        <dbReference type="RuleBase" id="RU004417"/>
    </source>
</evidence>
<reference evidence="8 9" key="1">
    <citation type="submission" date="2016-04" db="EMBL/GenBank/DDBJ databases">
        <authorList>
            <person name="Evans L.H."/>
            <person name="Alamgir A."/>
            <person name="Owens N."/>
            <person name="Weber N.D."/>
            <person name="Virtaneva K."/>
            <person name="Barbian K."/>
            <person name="Babar A."/>
            <person name="Rosenke K."/>
        </authorList>
    </citation>
    <scope>NUCLEOTIDE SEQUENCE [LARGE SCALE GENOMIC DNA]</scope>
    <source>
        <strain evidence="8 9">JL2886</strain>
    </source>
</reference>
<dbReference type="PANTHER" id="PTHR42722">
    <property type="entry name" value="LEUCINE DEHYDROGENASE"/>
    <property type="match status" value="1"/>
</dbReference>
<keyword evidence="5" id="KW-0547">Nucleotide-binding</keyword>
<gene>
    <name evidence="8" type="ORF">JL2886_03701</name>
</gene>
<dbReference type="InterPro" id="IPR016211">
    <property type="entry name" value="Glu/Phe/Leu/Val/Trp_DH_bac/arc"/>
</dbReference>
<dbReference type="PANTHER" id="PTHR42722:SF1">
    <property type="entry name" value="VALINE DEHYDROGENASE"/>
    <property type="match status" value="1"/>
</dbReference>
<dbReference type="Proteomes" id="UP000092565">
    <property type="component" value="Chromosome"/>
</dbReference>
<evidence type="ECO:0000313" key="9">
    <source>
        <dbReference type="Proteomes" id="UP000092565"/>
    </source>
</evidence>
<dbReference type="Pfam" id="PF00208">
    <property type="entry name" value="ELFV_dehydrog"/>
    <property type="match status" value="1"/>
</dbReference>
<dbReference type="SMART" id="SM00839">
    <property type="entry name" value="ELFV_dehydrog"/>
    <property type="match status" value="1"/>
</dbReference>
<dbReference type="PIRSF" id="PIRSF000188">
    <property type="entry name" value="Phe_leu_dh"/>
    <property type="match status" value="1"/>
</dbReference>
<dbReference type="OrthoDB" id="9803297at2"/>
<dbReference type="Pfam" id="PF02812">
    <property type="entry name" value="ELFV_dehydrog_N"/>
    <property type="match status" value="1"/>
</dbReference>
<evidence type="ECO:0000256" key="1">
    <source>
        <dbReference type="ARBA" id="ARBA00006382"/>
    </source>
</evidence>
<sequence length="350" mass="36314">MTLTKIASPGHEEIYRVDDPAVGLTGFIAIHSTEAGPAAGGLRMRPYATADEALEDVRRLSEGMTYKNAAAGLPLGGGKAVIIGDPTTSKTPEMLRAFGRAIDSLNGRYITAEDMGMSPADMALLADETPYVAGLADGEYASGDPSPITARSIFNAIRTARAHKVGSADLQGVTVAVQGLGHVGWYLCQFLNDAGAGLIVTDVDPQRIERAVAEFGARPVAINKICTAQADIFAPCAIGGILNAETIPLLQVGIVAGGANNQLANPEDGQALHERGILYAPDFIANGGGIINVATEILKIADREAYVAKKLAALEATMAEVLNQARQQDISPDAVAIATVRAKMAQAAAA</sequence>
<dbReference type="InterPro" id="IPR036291">
    <property type="entry name" value="NAD(P)-bd_dom_sf"/>
</dbReference>
<dbReference type="InterPro" id="IPR006096">
    <property type="entry name" value="Glu/Leu/Phe/Val/Trp_DH_C"/>
</dbReference>
<dbReference type="InterPro" id="IPR006095">
    <property type="entry name" value="Glu/Leu/Phe/Val/Trp_DH"/>
</dbReference>
<organism evidence="8 9">
    <name type="scientific">Phaeobacter gallaeciensis</name>
    <dbReference type="NCBI Taxonomy" id="60890"/>
    <lineage>
        <taxon>Bacteria</taxon>
        <taxon>Pseudomonadati</taxon>
        <taxon>Pseudomonadota</taxon>
        <taxon>Alphaproteobacteria</taxon>
        <taxon>Rhodobacterales</taxon>
        <taxon>Roseobacteraceae</taxon>
        <taxon>Phaeobacter</taxon>
    </lineage>
</organism>
<keyword evidence="3 5" id="KW-0520">NAD</keyword>
<evidence type="ECO:0000313" key="8">
    <source>
        <dbReference type="EMBL" id="ANP38574.1"/>
    </source>
</evidence>
<feature type="active site" description="Proton donor/acceptor" evidence="4">
    <location>
        <position position="79"/>
    </location>
</feature>
<evidence type="ECO:0000256" key="2">
    <source>
        <dbReference type="ARBA" id="ARBA00023002"/>
    </source>
</evidence>
<dbReference type="Gene3D" id="3.40.50.720">
    <property type="entry name" value="NAD(P)-binding Rossmann-like Domain"/>
    <property type="match status" value="1"/>
</dbReference>
<dbReference type="EMBL" id="CP015124">
    <property type="protein sequence ID" value="ANP38574.1"/>
    <property type="molecule type" value="Genomic_DNA"/>
</dbReference>
<feature type="binding site" evidence="5">
    <location>
        <begin position="179"/>
        <end position="184"/>
    </location>
    <ligand>
        <name>NAD(+)</name>
        <dbReference type="ChEBI" id="CHEBI:57540"/>
    </ligand>
</feature>
<dbReference type="AlphaFoldDB" id="A0A1B0ZWR6"/>
<dbReference type="GO" id="GO:0016639">
    <property type="term" value="F:oxidoreductase activity, acting on the CH-NH2 group of donors, NAD or NADP as acceptor"/>
    <property type="evidence" value="ECO:0007669"/>
    <property type="project" value="InterPro"/>
</dbReference>
<dbReference type="InterPro" id="IPR046346">
    <property type="entry name" value="Aminoacid_DH-like_N_sf"/>
</dbReference>
<dbReference type="InterPro" id="IPR033524">
    <property type="entry name" value="Glu/Leu/Phe/Val_DH_AS"/>
</dbReference>
<dbReference type="GO" id="GO:0000166">
    <property type="term" value="F:nucleotide binding"/>
    <property type="evidence" value="ECO:0007669"/>
    <property type="project" value="UniProtKB-KW"/>
</dbReference>
<dbReference type="CDD" id="cd01075">
    <property type="entry name" value="NAD_bind_Leu_Phe_Val_DH"/>
    <property type="match status" value="1"/>
</dbReference>
<dbReference type="SUPFAM" id="SSF53223">
    <property type="entry name" value="Aminoacid dehydrogenase-like, N-terminal domain"/>
    <property type="match status" value="1"/>
</dbReference>
<proteinExistence type="inferred from homology"/>
<protein>
    <submittedName>
        <fullName evidence="8">Amino acid dehydrogenase</fullName>
    </submittedName>
</protein>
<name>A0A1B0ZWR6_9RHOB</name>
<evidence type="ECO:0000259" key="7">
    <source>
        <dbReference type="SMART" id="SM00839"/>
    </source>
</evidence>
<keyword evidence="9" id="KW-1185">Reference proteome</keyword>
<dbReference type="RefSeq" id="WP_065273213.1">
    <property type="nucleotide sequence ID" value="NZ_CP015124.1"/>
</dbReference>
<keyword evidence="2 6" id="KW-0560">Oxidoreductase</keyword>
<comment type="similarity">
    <text evidence="1 6">Belongs to the Glu/Leu/Phe/Val dehydrogenases family.</text>
</comment>
<dbReference type="GO" id="GO:0006520">
    <property type="term" value="P:amino acid metabolic process"/>
    <property type="evidence" value="ECO:0007669"/>
    <property type="project" value="InterPro"/>
</dbReference>
<dbReference type="PRINTS" id="PR00082">
    <property type="entry name" value="GLFDHDRGNASE"/>
</dbReference>